<comment type="caution">
    <text evidence="1">The sequence shown here is derived from an EMBL/GenBank/DDBJ whole genome shotgun (WGS) entry which is preliminary data.</text>
</comment>
<proteinExistence type="predicted"/>
<evidence type="ECO:0000313" key="1">
    <source>
        <dbReference type="EMBL" id="NYH85247.1"/>
    </source>
</evidence>
<gene>
    <name evidence="1" type="ORF">FHR37_004098</name>
</gene>
<sequence length="46" mass="5089">MDDLTMNIGPAGDGTMLEIGVLDMEGDDPVVIHAMPLRPKFHRLLR</sequence>
<dbReference type="EMBL" id="JACBZA010000001">
    <property type="protein sequence ID" value="NYH85247.1"/>
    <property type="molecule type" value="Genomic_DNA"/>
</dbReference>
<accession>A0ABX2S9R2</accession>
<evidence type="ECO:0000313" key="2">
    <source>
        <dbReference type="Proteomes" id="UP000533017"/>
    </source>
</evidence>
<protein>
    <submittedName>
        <fullName evidence="1">Uncharacterized protein</fullName>
    </submittedName>
</protein>
<keyword evidence="2" id="KW-1185">Reference proteome</keyword>
<reference evidence="1 2" key="1">
    <citation type="submission" date="2020-07" db="EMBL/GenBank/DDBJ databases">
        <title>Sequencing the genomes of 1000 actinobacteria strains.</title>
        <authorList>
            <person name="Klenk H.-P."/>
        </authorList>
    </citation>
    <scope>NUCLEOTIDE SEQUENCE [LARGE SCALE GENOMIC DNA]</scope>
    <source>
        <strain evidence="1 2">DSM 45117</strain>
    </source>
</reference>
<organism evidence="1 2">
    <name type="scientific">Actinopolymorpha cephalotaxi</name>
    <dbReference type="NCBI Taxonomy" id="504797"/>
    <lineage>
        <taxon>Bacteria</taxon>
        <taxon>Bacillati</taxon>
        <taxon>Actinomycetota</taxon>
        <taxon>Actinomycetes</taxon>
        <taxon>Propionibacteriales</taxon>
        <taxon>Actinopolymorphaceae</taxon>
        <taxon>Actinopolymorpha</taxon>
    </lineage>
</organism>
<name>A0ABX2S9R2_9ACTN</name>
<dbReference type="Proteomes" id="UP000533017">
    <property type="component" value="Unassembled WGS sequence"/>
</dbReference>
<dbReference type="RefSeq" id="WP_202818350.1">
    <property type="nucleotide sequence ID" value="NZ_FOOI01000018.1"/>
</dbReference>